<dbReference type="InterPro" id="IPR001962">
    <property type="entry name" value="Asn_synthase"/>
</dbReference>
<dbReference type="SUPFAM" id="SSF52402">
    <property type="entry name" value="Adenine nucleotide alpha hydrolases-like"/>
    <property type="match status" value="1"/>
</dbReference>
<dbReference type="GO" id="GO:0005524">
    <property type="term" value="F:ATP binding"/>
    <property type="evidence" value="ECO:0007669"/>
    <property type="project" value="UniProtKB-KW"/>
</dbReference>
<keyword evidence="12" id="KW-0436">Ligase</keyword>
<keyword evidence="6 8" id="KW-0315">Glutamine amidotransferase</keyword>
<dbReference type="EC" id="6.3.5.4" evidence="3"/>
<dbReference type="GO" id="GO:0006529">
    <property type="term" value="P:asparagine biosynthetic process"/>
    <property type="evidence" value="ECO:0007669"/>
    <property type="project" value="UniProtKB-KW"/>
</dbReference>
<dbReference type="InterPro" id="IPR029055">
    <property type="entry name" value="Ntn_hydrolases_N"/>
</dbReference>
<keyword evidence="8" id="KW-0028">Amino-acid biosynthesis</keyword>
<evidence type="ECO:0000256" key="4">
    <source>
        <dbReference type="ARBA" id="ARBA00022741"/>
    </source>
</evidence>
<evidence type="ECO:0000259" key="11">
    <source>
        <dbReference type="PROSITE" id="PS51278"/>
    </source>
</evidence>
<evidence type="ECO:0000256" key="5">
    <source>
        <dbReference type="ARBA" id="ARBA00022840"/>
    </source>
</evidence>
<evidence type="ECO:0000256" key="1">
    <source>
        <dbReference type="ARBA" id="ARBA00005187"/>
    </source>
</evidence>
<dbReference type="CDD" id="cd01991">
    <property type="entry name" value="Asn_synthase_B_C"/>
    <property type="match status" value="1"/>
</dbReference>
<dbReference type="AlphaFoldDB" id="A0A831A3Y8"/>
<comment type="caution">
    <text evidence="12">The sequence shown here is derived from an EMBL/GenBank/DDBJ whole genome shotgun (WGS) entry which is preliminary data.</text>
</comment>
<dbReference type="InterPro" id="IPR033738">
    <property type="entry name" value="AsnB_N"/>
</dbReference>
<feature type="active site" description="For GATase activity" evidence="8">
    <location>
        <position position="2"/>
    </location>
</feature>
<evidence type="ECO:0000256" key="2">
    <source>
        <dbReference type="ARBA" id="ARBA00005752"/>
    </source>
</evidence>
<protein>
    <recommendedName>
        <fullName evidence="3">asparagine synthase (glutamine-hydrolyzing)</fullName>
        <ecNumber evidence="3">6.3.5.4</ecNumber>
    </recommendedName>
</protein>
<dbReference type="SUPFAM" id="SSF56235">
    <property type="entry name" value="N-terminal nucleophile aminohydrolases (Ntn hydrolases)"/>
    <property type="match status" value="1"/>
</dbReference>
<dbReference type="PIRSF" id="PIRSF001589">
    <property type="entry name" value="Asn_synthetase_glu-h"/>
    <property type="match status" value="1"/>
</dbReference>
<gene>
    <name evidence="12" type="primary">asnB2</name>
    <name evidence="12" type="ORF">BN437_3311</name>
</gene>
<dbReference type="InterPro" id="IPR006426">
    <property type="entry name" value="Asn_synth_AEB"/>
</dbReference>
<keyword evidence="4 9" id="KW-0547">Nucleotide-binding</keyword>
<proteinExistence type="inferred from homology"/>
<accession>A0A831A3Y8</accession>
<dbReference type="GO" id="GO:0005829">
    <property type="term" value="C:cytosol"/>
    <property type="evidence" value="ECO:0007669"/>
    <property type="project" value="TreeGrafter"/>
</dbReference>
<evidence type="ECO:0000256" key="6">
    <source>
        <dbReference type="ARBA" id="ARBA00022962"/>
    </source>
</evidence>
<dbReference type="Gene3D" id="3.60.20.10">
    <property type="entry name" value="Glutamine Phosphoribosylpyrophosphate, subunit 1, domain 1"/>
    <property type="match status" value="1"/>
</dbReference>
<organism evidence="12 13">
    <name type="scientific">Erwinia amylovora NBRC 12687 = CFBP 1232</name>
    <dbReference type="NCBI Taxonomy" id="1219359"/>
    <lineage>
        <taxon>Bacteria</taxon>
        <taxon>Pseudomonadati</taxon>
        <taxon>Pseudomonadota</taxon>
        <taxon>Gammaproteobacteria</taxon>
        <taxon>Enterobacterales</taxon>
        <taxon>Erwiniaceae</taxon>
        <taxon>Erwinia</taxon>
    </lineage>
</organism>
<dbReference type="GeneID" id="97607331"/>
<dbReference type="EMBL" id="CAPB01000039">
    <property type="protein sequence ID" value="CCO95212.1"/>
    <property type="molecule type" value="Genomic_DNA"/>
</dbReference>
<dbReference type="PANTHER" id="PTHR43284">
    <property type="entry name" value="ASPARAGINE SYNTHETASE (GLUTAMINE-HYDROLYZING)"/>
    <property type="match status" value="1"/>
</dbReference>
<dbReference type="PROSITE" id="PS51278">
    <property type="entry name" value="GATASE_TYPE_2"/>
    <property type="match status" value="1"/>
</dbReference>
<comment type="similarity">
    <text evidence="2">Belongs to the asparagine synthetase family.</text>
</comment>
<keyword evidence="5 9" id="KW-0067">ATP-binding</keyword>
<dbReference type="Pfam" id="PF13537">
    <property type="entry name" value="GATase_7"/>
    <property type="match status" value="1"/>
</dbReference>
<keyword evidence="8" id="KW-0061">Asparagine biosynthesis</keyword>
<evidence type="ECO:0000256" key="9">
    <source>
        <dbReference type="PIRSR" id="PIRSR001589-2"/>
    </source>
</evidence>
<feature type="binding site" evidence="9">
    <location>
        <begin position="337"/>
        <end position="338"/>
    </location>
    <ligand>
        <name>ATP</name>
        <dbReference type="ChEBI" id="CHEBI:30616"/>
    </ligand>
</feature>
<dbReference type="Pfam" id="PF00733">
    <property type="entry name" value="Asn_synthase"/>
    <property type="match status" value="2"/>
</dbReference>
<evidence type="ECO:0000256" key="10">
    <source>
        <dbReference type="PIRSR" id="PIRSR001589-3"/>
    </source>
</evidence>
<reference evidence="12 13" key="1">
    <citation type="submission" date="2012-11" db="EMBL/GenBank/DDBJ databases">
        <authorList>
            <person name="Linke B."/>
        </authorList>
    </citation>
    <scope>NUCLEOTIDE SEQUENCE [LARGE SCALE GENOMIC DNA]</scope>
    <source>
        <strain evidence="13">CFBP 1232</strain>
    </source>
</reference>
<dbReference type="Proteomes" id="UP000013111">
    <property type="component" value="Unassembled WGS sequence"/>
</dbReference>
<evidence type="ECO:0000313" key="13">
    <source>
        <dbReference type="Proteomes" id="UP000013111"/>
    </source>
</evidence>
<dbReference type="InterPro" id="IPR017932">
    <property type="entry name" value="GATase_2_dom"/>
</dbReference>
<dbReference type="InterPro" id="IPR014729">
    <property type="entry name" value="Rossmann-like_a/b/a_fold"/>
</dbReference>
<comment type="catalytic activity">
    <reaction evidence="7">
        <text>L-aspartate + L-glutamine + ATP + H2O = L-asparagine + L-glutamate + AMP + diphosphate + H(+)</text>
        <dbReference type="Rhea" id="RHEA:12228"/>
        <dbReference type="ChEBI" id="CHEBI:15377"/>
        <dbReference type="ChEBI" id="CHEBI:15378"/>
        <dbReference type="ChEBI" id="CHEBI:29985"/>
        <dbReference type="ChEBI" id="CHEBI:29991"/>
        <dbReference type="ChEBI" id="CHEBI:30616"/>
        <dbReference type="ChEBI" id="CHEBI:33019"/>
        <dbReference type="ChEBI" id="CHEBI:58048"/>
        <dbReference type="ChEBI" id="CHEBI:58359"/>
        <dbReference type="ChEBI" id="CHEBI:456215"/>
        <dbReference type="EC" id="6.3.5.4"/>
    </reaction>
</comment>
<evidence type="ECO:0000313" key="12">
    <source>
        <dbReference type="EMBL" id="CCO95212.1"/>
    </source>
</evidence>
<dbReference type="PANTHER" id="PTHR43284:SF1">
    <property type="entry name" value="ASPARAGINE SYNTHETASE"/>
    <property type="match status" value="1"/>
</dbReference>
<feature type="binding site" evidence="9">
    <location>
        <position position="97"/>
    </location>
    <ligand>
        <name>L-glutamine</name>
        <dbReference type="ChEBI" id="CHEBI:58359"/>
    </ligand>
</feature>
<dbReference type="CDD" id="cd00712">
    <property type="entry name" value="AsnB"/>
    <property type="match status" value="1"/>
</dbReference>
<dbReference type="Gene3D" id="3.40.50.620">
    <property type="entry name" value="HUPs"/>
    <property type="match status" value="1"/>
</dbReference>
<dbReference type="RefSeq" id="WP_004160201.1">
    <property type="nucleotide sequence ID" value="NZ_BAYW01000020.1"/>
</dbReference>
<feature type="domain" description="Glutamine amidotransferase type-2" evidence="11">
    <location>
        <begin position="2"/>
        <end position="196"/>
    </location>
</feature>
<evidence type="ECO:0000256" key="8">
    <source>
        <dbReference type="PIRSR" id="PIRSR001589-1"/>
    </source>
</evidence>
<dbReference type="GO" id="GO:0004066">
    <property type="term" value="F:asparagine synthase (glutamine-hydrolyzing) activity"/>
    <property type="evidence" value="ECO:0007669"/>
    <property type="project" value="UniProtKB-EC"/>
</dbReference>
<comment type="pathway">
    <text evidence="1">Amino-acid biosynthesis; L-asparagine biosynthesis; L-asparagine from L-aspartate (L-Gln route): step 1/1.</text>
</comment>
<evidence type="ECO:0000256" key="7">
    <source>
        <dbReference type="ARBA" id="ARBA00048741"/>
    </source>
</evidence>
<sequence>MCGIAGVFGNHAEQYDVEKMLHYISHRGESSYQAETNRASGFNFGTNRLAIVDENMGRQPFYSPDAKVQCVLNGEIYNHNELRKNLQKHYAFKSSCDSEVVLAGYLHFGEEIFELIQGMYAVAIYDSNKQTWYLARDHLGIKPLYYAFDEEHCLFSSELKSFYGLNIDVILDFPCGAVMKNRAFTRPGKNYRFNDENSGKWSDANAINVGIDKLKRAVSKMLPRKGEIAACMLSGGVDSSSILTLMRNLHEGPVVAYTFYNKDASSSDDYEAAKIICEHLDVPLRVVTPTHLQLTDFYKAKGVWMTETYEPALVRNAVSYHFLSQKISDDGFKFALSGEGADEVLGGYDYFELFPKNEIDLNIGYALNQLNHTYLKMTDRASMFATLEVRVPYLDEDWVAFNTELPGEFRIRNNENKWLLRNMMSRLMPDIIRNRPKLGMNQGAGFGSNDPGKSIYYKAISEYYKTSPDRMKADLKTISNYKENYQIDESNPEEVFNFCRYIEHGFTKLKGSENRPQLNTSTLISAITN</sequence>
<feature type="site" description="Important for beta-aspartyl-AMP intermediate formation" evidence="10">
    <location>
        <position position="339"/>
    </location>
</feature>
<evidence type="ECO:0000256" key="3">
    <source>
        <dbReference type="ARBA" id="ARBA00012737"/>
    </source>
</evidence>
<dbReference type="InterPro" id="IPR051786">
    <property type="entry name" value="ASN_synthetase/amidase"/>
</dbReference>
<name>A0A831A3Y8_ERWAM</name>
<reference evidence="12 13" key="2">
    <citation type="submission" date="2013-04" db="EMBL/GenBank/DDBJ databases">
        <title>Comparative genomics of 12 strains of Erwinia amylovora identifies a pan-genome with a large conserved core and provides insights into host specificity.</title>
        <authorList>
            <person name="Mann R.A."/>
            <person name="Smits T.H.M."/>
            <person name="Buehlmann A."/>
            <person name="Blom J."/>
            <person name="Goesmann A."/>
            <person name="Frey J.E."/>
            <person name="Plummer K.M."/>
            <person name="Beer S.V."/>
            <person name="Luck J."/>
            <person name="Duffy B."/>
            <person name="Rodoni B."/>
        </authorList>
    </citation>
    <scope>NUCLEOTIDE SEQUENCE [LARGE SCALE GENOMIC DNA]</scope>
    <source>
        <strain evidence="13">CFBP 1232</strain>
    </source>
</reference>